<dbReference type="GO" id="GO:0071949">
    <property type="term" value="F:FAD binding"/>
    <property type="evidence" value="ECO:0007669"/>
    <property type="project" value="TreeGrafter"/>
</dbReference>
<dbReference type="PANTHER" id="PTHR45754">
    <property type="entry name" value="METHYLENETETRAHYDROFOLATE REDUCTASE"/>
    <property type="match status" value="1"/>
</dbReference>
<sequence>MISETLFQNHTVFSFEVFPPKRSAPIDTIYRTLDGLRGLRPDFISVTYGAAGSQNSTSTVALAAAIQNRFGMESVAHLPCLYLSKAQALETTDQLLEHGVQNILVLRGDKVPELPPQGDFPHAANLIAFLHSSRLHLLAACYPEVHPEAESAESDLQHLKEKTDAGANHLISQLFLDNACFYRFVRRARAAGITAPIEAGIMPVINRKQILHMTSLCGAALPEKFTVMMDKYGDNPEAMRDAGIAYAVDQIVDLVSHGVDGIHLYTMNNPLVARKISEATATLFH</sequence>
<comment type="catalytic activity">
    <reaction evidence="11">
        <text>(6S)-5-methyl-5,6,7,8-tetrahydrofolate + NAD(+) = (6R)-5,10-methylene-5,6,7,8-tetrahydrofolate + NADH + H(+)</text>
        <dbReference type="Rhea" id="RHEA:19821"/>
        <dbReference type="ChEBI" id="CHEBI:15378"/>
        <dbReference type="ChEBI" id="CHEBI:15636"/>
        <dbReference type="ChEBI" id="CHEBI:18608"/>
        <dbReference type="ChEBI" id="CHEBI:57540"/>
        <dbReference type="ChEBI" id="CHEBI:57945"/>
        <dbReference type="EC" id="1.5.1.54"/>
    </reaction>
    <physiologicalReaction direction="right-to-left" evidence="11">
        <dbReference type="Rhea" id="RHEA:19823"/>
    </physiologicalReaction>
</comment>
<name>A0AA97D9T6_9FIRM</name>
<reference evidence="13" key="1">
    <citation type="submission" date="2023-09" db="EMBL/GenBank/DDBJ databases">
        <authorList>
            <person name="Zeng C."/>
        </authorList>
    </citation>
    <scope>NUCLEOTIDE SEQUENCE</scope>
    <source>
        <strain evidence="13">ZCY20-5</strain>
    </source>
</reference>
<dbReference type="Gene3D" id="3.20.20.220">
    <property type="match status" value="1"/>
</dbReference>
<keyword evidence="6 12" id="KW-0274">FAD</keyword>
<dbReference type="Proteomes" id="UP001300604">
    <property type="component" value="Chromosome"/>
</dbReference>
<dbReference type="RefSeq" id="WP_275845299.1">
    <property type="nucleotide sequence ID" value="NZ_CP135996.1"/>
</dbReference>
<accession>A0AA97D9T6</accession>
<dbReference type="GO" id="GO:0106312">
    <property type="term" value="F:methylenetetrahydrofolate reductase (NADH) activity"/>
    <property type="evidence" value="ECO:0007669"/>
    <property type="project" value="UniProtKB-EC"/>
</dbReference>
<evidence type="ECO:0000256" key="7">
    <source>
        <dbReference type="ARBA" id="ARBA00023002"/>
    </source>
</evidence>
<comment type="similarity">
    <text evidence="3 12">Belongs to the methylenetetrahydrofolate reductase family.</text>
</comment>
<evidence type="ECO:0000256" key="12">
    <source>
        <dbReference type="RuleBase" id="RU003862"/>
    </source>
</evidence>
<keyword evidence="7 12" id="KW-0560">Oxidoreductase</keyword>
<dbReference type="KEGG" id="carl:PXC00_09540"/>
<dbReference type="PANTHER" id="PTHR45754:SF3">
    <property type="entry name" value="METHYLENETETRAHYDROFOLATE REDUCTASE (NADPH)"/>
    <property type="match status" value="1"/>
</dbReference>
<dbReference type="GO" id="GO:0035999">
    <property type="term" value="P:tetrahydrofolate interconversion"/>
    <property type="evidence" value="ECO:0007669"/>
    <property type="project" value="TreeGrafter"/>
</dbReference>
<dbReference type="SUPFAM" id="SSF51730">
    <property type="entry name" value="FAD-linked oxidoreductase"/>
    <property type="match status" value="1"/>
</dbReference>
<dbReference type="NCBIfam" id="TIGR00676">
    <property type="entry name" value="fadh2"/>
    <property type="match status" value="1"/>
</dbReference>
<evidence type="ECO:0000256" key="9">
    <source>
        <dbReference type="ARBA" id="ARBA00023167"/>
    </source>
</evidence>
<dbReference type="Pfam" id="PF02219">
    <property type="entry name" value="MTHFR"/>
    <property type="match status" value="1"/>
</dbReference>
<comment type="pathway">
    <text evidence="10">Amino-acid biosynthesis; L-methionine biosynthesis via de novo pathway.</text>
</comment>
<reference evidence="13" key="2">
    <citation type="submission" date="2024-06" db="EMBL/GenBank/DDBJ databases">
        <title>Caproicibacterium argilliputei sp. nov, a novel caproic acid producing anaerobic bacterium isolated from pit mud.</title>
        <authorList>
            <person name="Xia S."/>
        </authorList>
    </citation>
    <scope>NUCLEOTIDE SEQUENCE</scope>
    <source>
        <strain evidence="13">ZCY20-5</strain>
    </source>
</reference>
<dbReference type="AlphaFoldDB" id="A0AA97D9T6"/>
<gene>
    <name evidence="13" type="primary">metF</name>
    <name evidence="13" type="ORF">PXC00_09540</name>
</gene>
<organism evidence="13 14">
    <name type="scientific">Caproicibacterium argilliputei</name>
    <dbReference type="NCBI Taxonomy" id="3030016"/>
    <lineage>
        <taxon>Bacteria</taxon>
        <taxon>Bacillati</taxon>
        <taxon>Bacillota</taxon>
        <taxon>Clostridia</taxon>
        <taxon>Eubacteriales</taxon>
        <taxon>Oscillospiraceae</taxon>
        <taxon>Caproicibacterium</taxon>
    </lineage>
</organism>
<dbReference type="InterPro" id="IPR029041">
    <property type="entry name" value="FAD-linked_oxidoreductase-like"/>
</dbReference>
<evidence type="ECO:0000256" key="10">
    <source>
        <dbReference type="ARBA" id="ARBA00034478"/>
    </source>
</evidence>
<evidence type="ECO:0000313" key="13">
    <source>
        <dbReference type="EMBL" id="WOC31461.1"/>
    </source>
</evidence>
<dbReference type="EC" id="1.5.1.54" evidence="12"/>
<dbReference type="GO" id="GO:0009086">
    <property type="term" value="P:methionine biosynthetic process"/>
    <property type="evidence" value="ECO:0007669"/>
    <property type="project" value="UniProtKB-KW"/>
</dbReference>
<comment type="cofactor">
    <cofactor evidence="1 12">
        <name>FAD</name>
        <dbReference type="ChEBI" id="CHEBI:57692"/>
    </cofactor>
</comment>
<proteinExistence type="inferred from homology"/>
<dbReference type="GO" id="GO:0005829">
    <property type="term" value="C:cytosol"/>
    <property type="evidence" value="ECO:0007669"/>
    <property type="project" value="InterPro"/>
</dbReference>
<evidence type="ECO:0000256" key="8">
    <source>
        <dbReference type="ARBA" id="ARBA00023027"/>
    </source>
</evidence>
<evidence type="ECO:0000256" key="6">
    <source>
        <dbReference type="ARBA" id="ARBA00022827"/>
    </source>
</evidence>
<evidence type="ECO:0000313" key="14">
    <source>
        <dbReference type="Proteomes" id="UP001300604"/>
    </source>
</evidence>
<dbReference type="InterPro" id="IPR004620">
    <property type="entry name" value="MTHF_reductase_bac"/>
</dbReference>
<keyword evidence="4" id="KW-0028">Amino-acid biosynthesis</keyword>
<evidence type="ECO:0000256" key="4">
    <source>
        <dbReference type="ARBA" id="ARBA00022605"/>
    </source>
</evidence>
<evidence type="ECO:0000256" key="11">
    <source>
        <dbReference type="ARBA" id="ARBA00048628"/>
    </source>
</evidence>
<dbReference type="CDD" id="cd00537">
    <property type="entry name" value="MTHFR"/>
    <property type="match status" value="1"/>
</dbReference>
<keyword evidence="8" id="KW-0520">NAD</keyword>
<evidence type="ECO:0000256" key="3">
    <source>
        <dbReference type="ARBA" id="ARBA00006743"/>
    </source>
</evidence>
<dbReference type="InterPro" id="IPR003171">
    <property type="entry name" value="Mehydrof_redctse-like"/>
</dbReference>
<keyword evidence="14" id="KW-1185">Reference proteome</keyword>
<keyword evidence="9" id="KW-0486">Methionine biosynthesis</keyword>
<protein>
    <recommendedName>
        <fullName evidence="12">Methylenetetrahydrofolate reductase</fullName>
        <ecNumber evidence="12">1.5.1.54</ecNumber>
    </recommendedName>
</protein>
<evidence type="ECO:0000256" key="1">
    <source>
        <dbReference type="ARBA" id="ARBA00001974"/>
    </source>
</evidence>
<evidence type="ECO:0000256" key="2">
    <source>
        <dbReference type="ARBA" id="ARBA00004777"/>
    </source>
</evidence>
<keyword evidence="5 12" id="KW-0285">Flavoprotein</keyword>
<evidence type="ECO:0000256" key="5">
    <source>
        <dbReference type="ARBA" id="ARBA00022630"/>
    </source>
</evidence>
<dbReference type="EMBL" id="CP135996">
    <property type="protein sequence ID" value="WOC31461.1"/>
    <property type="molecule type" value="Genomic_DNA"/>
</dbReference>
<comment type="pathway">
    <text evidence="2 12">One-carbon metabolism; tetrahydrofolate interconversion.</text>
</comment>